<gene>
    <name evidence="2" type="ordered locus">Dret_0854</name>
</gene>
<reference evidence="3" key="1">
    <citation type="submission" date="2009-09" db="EMBL/GenBank/DDBJ databases">
        <title>The complete chromosome of Desulfohalobium retbaense DSM 5692.</title>
        <authorList>
            <consortium name="US DOE Joint Genome Institute (JGI-PGF)"/>
            <person name="Lucas S."/>
            <person name="Copeland A."/>
            <person name="Lapidus A."/>
            <person name="Glavina del Rio T."/>
            <person name="Dalin E."/>
            <person name="Tice H."/>
            <person name="Bruce D."/>
            <person name="Goodwin L."/>
            <person name="Pitluck S."/>
            <person name="Kyrpides N."/>
            <person name="Mavromatis K."/>
            <person name="Ivanova N."/>
            <person name="Mikhailova N."/>
            <person name="Munk A.C."/>
            <person name="Brettin T."/>
            <person name="Detter J.C."/>
            <person name="Han C."/>
            <person name="Tapia R."/>
            <person name="Larimer F."/>
            <person name="Land M."/>
            <person name="Hauser L."/>
            <person name="Markowitz V."/>
            <person name="Cheng J.-F."/>
            <person name="Hugenholtz P."/>
            <person name="Woyke T."/>
            <person name="Wu D."/>
            <person name="Spring S."/>
            <person name="Klenk H.-P."/>
            <person name="Eisen J.A."/>
        </authorList>
    </citation>
    <scope>NUCLEOTIDE SEQUENCE [LARGE SCALE GENOMIC DNA]</scope>
    <source>
        <strain evidence="3">DSM 5692</strain>
    </source>
</reference>
<evidence type="ECO:0000256" key="1">
    <source>
        <dbReference type="SAM" id="MobiDB-lite"/>
    </source>
</evidence>
<proteinExistence type="predicted"/>
<dbReference type="EMBL" id="CP001734">
    <property type="protein sequence ID" value="ACV68145.1"/>
    <property type="molecule type" value="Genomic_DNA"/>
</dbReference>
<evidence type="ECO:0000313" key="3">
    <source>
        <dbReference type="Proteomes" id="UP000001052"/>
    </source>
</evidence>
<dbReference type="STRING" id="485915.Dret_0854"/>
<reference evidence="2 3" key="2">
    <citation type="journal article" date="2010" name="Stand. Genomic Sci.">
        <title>Complete genome sequence of Desulfohalobium retbaense type strain (HR(100)).</title>
        <authorList>
            <person name="Spring S."/>
            <person name="Nolan M."/>
            <person name="Lapidus A."/>
            <person name="Glavina Del Rio T."/>
            <person name="Copeland A."/>
            <person name="Tice H."/>
            <person name="Cheng J.F."/>
            <person name="Lucas S."/>
            <person name="Land M."/>
            <person name="Chen F."/>
            <person name="Bruce D."/>
            <person name="Goodwin L."/>
            <person name="Pitluck S."/>
            <person name="Ivanova N."/>
            <person name="Mavromatis K."/>
            <person name="Mikhailova N."/>
            <person name="Pati A."/>
            <person name="Chen A."/>
            <person name="Palaniappan K."/>
            <person name="Hauser L."/>
            <person name="Chang Y.J."/>
            <person name="Jeffries C.D."/>
            <person name="Munk C."/>
            <person name="Kiss H."/>
            <person name="Chain P."/>
            <person name="Han C."/>
            <person name="Brettin T."/>
            <person name="Detter J.C."/>
            <person name="Schuler E."/>
            <person name="Goker M."/>
            <person name="Rohde M."/>
            <person name="Bristow J."/>
            <person name="Eisen J.A."/>
            <person name="Markowitz V."/>
            <person name="Hugenholtz P."/>
            <person name="Kyrpides N.C."/>
            <person name="Klenk H.P."/>
        </authorList>
    </citation>
    <scope>NUCLEOTIDE SEQUENCE [LARGE SCALE GENOMIC DNA]</scope>
    <source>
        <strain evidence="2 3">DSM 5692</strain>
    </source>
</reference>
<dbReference type="AlphaFoldDB" id="C8X148"/>
<name>C8X148_DESRD</name>
<feature type="region of interest" description="Disordered" evidence="1">
    <location>
        <begin position="1"/>
        <end position="39"/>
    </location>
</feature>
<organism evidence="2 3">
    <name type="scientific">Desulfohalobium retbaense (strain ATCC 49708 / DSM 5692 / JCM 16813 / HR100)</name>
    <dbReference type="NCBI Taxonomy" id="485915"/>
    <lineage>
        <taxon>Bacteria</taxon>
        <taxon>Pseudomonadati</taxon>
        <taxon>Thermodesulfobacteriota</taxon>
        <taxon>Desulfovibrionia</taxon>
        <taxon>Desulfovibrionales</taxon>
        <taxon>Desulfohalobiaceae</taxon>
        <taxon>Desulfohalobium</taxon>
    </lineage>
</organism>
<accession>C8X148</accession>
<dbReference type="Proteomes" id="UP000001052">
    <property type="component" value="Chromosome"/>
</dbReference>
<dbReference type="KEGG" id="drt:Dret_0854"/>
<protein>
    <submittedName>
        <fullName evidence="2">Uncharacterized protein</fullName>
    </submittedName>
</protein>
<feature type="compositionally biased region" description="Polar residues" evidence="1">
    <location>
        <begin position="30"/>
        <end position="39"/>
    </location>
</feature>
<evidence type="ECO:0000313" key="2">
    <source>
        <dbReference type="EMBL" id="ACV68145.1"/>
    </source>
</evidence>
<keyword evidence="3" id="KW-1185">Reference proteome</keyword>
<sequence>MTVPDETERIMNCQSPLSRRPFKNPKERQQNVQGRTFSF</sequence>
<dbReference type="HOGENOM" id="CLU_3308578_0_0_7"/>